<protein>
    <submittedName>
        <fullName evidence="1">Uncharacterized protein</fullName>
    </submittedName>
</protein>
<dbReference type="Proteomes" id="UP000192722">
    <property type="component" value="Unassembled WGS sequence"/>
</dbReference>
<keyword evidence="2" id="KW-1185">Reference proteome</keyword>
<reference evidence="1 2" key="1">
    <citation type="journal article" date="2017" name="Int. J. Syst. Evol. Microbiol.">
        <title>Rouxiella badensis sp. nov. and Rouxiella silvae sp. nov. isolated from peat bog soil in Germany and emendation of the genus description.</title>
        <authorList>
            <person name="Le Fleche-Mateos A."/>
            <person name="Kugler J.H."/>
            <person name="Hansen S.H."/>
            <person name="Syldatk C."/>
            <person name="Hausmann R."/>
            <person name="Lomprez F."/>
            <person name="Vandenbogaert M."/>
            <person name="Manuguerra J.C."/>
            <person name="Grimont P.A."/>
        </authorList>
    </citation>
    <scope>NUCLEOTIDE SEQUENCE [LARGE SCALE GENOMIC DNA]</scope>
    <source>
        <strain evidence="1 2">213</strain>
    </source>
</reference>
<organism evidence="1 2">
    <name type="scientific">Rouxiella silvae</name>
    <dbReference type="NCBI Taxonomy" id="1646373"/>
    <lineage>
        <taxon>Bacteria</taxon>
        <taxon>Pseudomonadati</taxon>
        <taxon>Pseudomonadota</taxon>
        <taxon>Gammaproteobacteria</taxon>
        <taxon>Enterobacterales</taxon>
        <taxon>Yersiniaceae</taxon>
        <taxon>Rouxiella</taxon>
    </lineage>
</organism>
<dbReference type="RefSeq" id="WP_084982838.1">
    <property type="nucleotide sequence ID" value="NZ_CBCSCF010000003.1"/>
</dbReference>
<gene>
    <name evidence="1" type="ORF">BS639_08480</name>
</gene>
<comment type="caution">
    <text evidence="1">The sequence shown here is derived from an EMBL/GenBank/DDBJ whole genome shotgun (WGS) entry which is preliminary data.</text>
</comment>
<dbReference type="EMBL" id="MRWD01000016">
    <property type="protein sequence ID" value="ORJ21666.1"/>
    <property type="molecule type" value="Genomic_DNA"/>
</dbReference>
<evidence type="ECO:0000313" key="2">
    <source>
        <dbReference type="Proteomes" id="UP000192722"/>
    </source>
</evidence>
<sequence length="72" mass="7924">MIIEHNGGVVGNVAASHPSQCCLCISSTSFVENVDHNANQRAEVASFWVIRLIKHDPETLIGMLFNRMLSVD</sequence>
<proteinExistence type="predicted"/>
<evidence type="ECO:0000313" key="1">
    <source>
        <dbReference type="EMBL" id="ORJ21666.1"/>
    </source>
</evidence>
<accession>A0ABX3U2F8</accession>
<name>A0ABX3U2F8_9GAMM</name>